<dbReference type="AlphaFoldDB" id="A0A4R6TJ11"/>
<keyword evidence="1" id="KW-0732">Signal</keyword>
<reference evidence="2 3" key="1">
    <citation type="submission" date="2019-03" db="EMBL/GenBank/DDBJ databases">
        <title>Genomic Encyclopedia of Archaeal and Bacterial Type Strains, Phase II (KMG-II): from individual species to whole genera.</title>
        <authorList>
            <person name="Goeker M."/>
        </authorList>
    </citation>
    <scope>NUCLEOTIDE SEQUENCE [LARGE SCALE GENOMIC DNA]</scope>
    <source>
        <strain evidence="2 3">DSM 18435</strain>
    </source>
</reference>
<dbReference type="EMBL" id="SNYI01000002">
    <property type="protein sequence ID" value="TDQ30844.1"/>
    <property type="molecule type" value="Genomic_DNA"/>
</dbReference>
<proteinExistence type="predicted"/>
<evidence type="ECO:0000313" key="3">
    <source>
        <dbReference type="Proteomes" id="UP000295468"/>
    </source>
</evidence>
<accession>A0A4R6TJ11</accession>
<dbReference type="Proteomes" id="UP000295468">
    <property type="component" value="Unassembled WGS sequence"/>
</dbReference>
<dbReference type="OrthoDB" id="1122048at2"/>
<keyword evidence="3" id="KW-1185">Reference proteome</keyword>
<evidence type="ECO:0000313" key="2">
    <source>
        <dbReference type="EMBL" id="TDQ30844.1"/>
    </source>
</evidence>
<gene>
    <name evidence="2" type="ORF">CLV82_1540</name>
</gene>
<evidence type="ECO:0008006" key="4">
    <source>
        <dbReference type="Google" id="ProtNLM"/>
    </source>
</evidence>
<dbReference type="RefSeq" id="WP_133643718.1">
    <property type="nucleotide sequence ID" value="NZ_SNYI01000002.1"/>
</dbReference>
<feature type="signal peptide" evidence="1">
    <location>
        <begin position="1"/>
        <end position="22"/>
    </location>
</feature>
<comment type="caution">
    <text evidence="2">The sequence shown here is derived from an EMBL/GenBank/DDBJ whole genome shotgun (WGS) entry which is preliminary data.</text>
</comment>
<name>A0A4R6TJ11_9FLAO</name>
<protein>
    <recommendedName>
        <fullName evidence="4">Secreted protein (Por secretion system target)</fullName>
    </recommendedName>
</protein>
<organism evidence="2 3">
    <name type="scientific">Zeaxanthinibacter enoshimensis</name>
    <dbReference type="NCBI Taxonomy" id="392009"/>
    <lineage>
        <taxon>Bacteria</taxon>
        <taxon>Pseudomonadati</taxon>
        <taxon>Bacteroidota</taxon>
        <taxon>Flavobacteriia</taxon>
        <taxon>Flavobacteriales</taxon>
        <taxon>Flavobacteriaceae</taxon>
        <taxon>Zeaxanthinibacter</taxon>
    </lineage>
</organism>
<feature type="chain" id="PRO_5020328956" description="Secreted protein (Por secretion system target)" evidence="1">
    <location>
        <begin position="23"/>
        <end position="194"/>
    </location>
</feature>
<evidence type="ECO:0000256" key="1">
    <source>
        <dbReference type="SAM" id="SignalP"/>
    </source>
</evidence>
<sequence>MKTFKRICYSFAVILMSTPLMAAANPGIVLAPVGKSVHFQMEEVTGETRIDFTDKAGKLLYSEKLVDVKHYARKFDMKNLEEGSYFVKVEDVSRLKTYTLLLKDGSLRISTIEEKVKPFFWKKGKKLYVNLLNLDSEEVEIKVIDSNNRILFVERIDRTQVVEKAINFEKAYSDMYTVIVTVKEDTFSENVVID</sequence>